<feature type="compositionally biased region" description="Basic residues" evidence="2">
    <location>
        <begin position="1454"/>
        <end position="1467"/>
    </location>
</feature>
<dbReference type="Pfam" id="PF23755">
    <property type="entry name" value="Ig-like_IP5PC_F"/>
    <property type="match status" value="1"/>
</dbReference>
<dbReference type="Proteomes" id="UP001497522">
    <property type="component" value="Chromosome 8"/>
</dbReference>
<feature type="domain" description="Inositol polyphosphate-related phosphatase" evidence="3">
    <location>
        <begin position="848"/>
        <end position="1182"/>
    </location>
</feature>
<dbReference type="SMART" id="SM00128">
    <property type="entry name" value="IPPc"/>
    <property type="match status" value="1"/>
</dbReference>
<feature type="compositionally biased region" description="Basic residues" evidence="2">
    <location>
        <begin position="1412"/>
        <end position="1421"/>
    </location>
</feature>
<dbReference type="PANTHER" id="PTHR11200:SF300">
    <property type="entry name" value="TYPE II INOSITOL 1,4,5-TRISPHOSPHATE 5-PHOSPHATASE"/>
    <property type="match status" value="1"/>
</dbReference>
<dbReference type="Pfam" id="PF23754">
    <property type="entry name" value="Beta-prop_IP5PC_F"/>
    <property type="match status" value="1"/>
</dbReference>
<dbReference type="Pfam" id="PF22669">
    <property type="entry name" value="Exo_endo_phos2"/>
    <property type="match status" value="1"/>
</dbReference>
<dbReference type="PANTHER" id="PTHR11200">
    <property type="entry name" value="INOSITOL 5-PHOSPHATASE"/>
    <property type="match status" value="1"/>
</dbReference>
<feature type="region of interest" description="Disordered" evidence="2">
    <location>
        <begin position="339"/>
        <end position="389"/>
    </location>
</feature>
<comment type="similarity">
    <text evidence="1">Belongs to the inositol polyphosphate 5-phosphatase family.</text>
</comment>
<evidence type="ECO:0000256" key="1">
    <source>
        <dbReference type="ARBA" id="ARBA00010768"/>
    </source>
</evidence>
<dbReference type="SMART" id="SM00320">
    <property type="entry name" value="WD40"/>
    <property type="match status" value="3"/>
</dbReference>
<reference evidence="4" key="1">
    <citation type="submission" date="2024-03" db="EMBL/GenBank/DDBJ databases">
        <authorList>
            <consortium name="ELIXIR-Norway"/>
            <consortium name="Elixir Norway"/>
        </authorList>
    </citation>
    <scope>NUCLEOTIDE SEQUENCE</scope>
</reference>
<evidence type="ECO:0000313" key="4">
    <source>
        <dbReference type="EMBL" id="CAK9880818.1"/>
    </source>
</evidence>
<evidence type="ECO:0000256" key="2">
    <source>
        <dbReference type="SAM" id="MobiDB-lite"/>
    </source>
</evidence>
<feature type="region of interest" description="Disordered" evidence="2">
    <location>
        <begin position="72"/>
        <end position="97"/>
    </location>
</feature>
<feature type="compositionally biased region" description="Pro residues" evidence="2">
    <location>
        <begin position="357"/>
        <end position="372"/>
    </location>
</feature>
<gene>
    <name evidence="4" type="ORF">CSSPJE1EN2_LOCUS22217</name>
</gene>
<evidence type="ECO:0000259" key="3">
    <source>
        <dbReference type="SMART" id="SM00128"/>
    </source>
</evidence>
<dbReference type="EMBL" id="OZ023709">
    <property type="protein sequence ID" value="CAK9880818.1"/>
    <property type="molecule type" value="Genomic_DNA"/>
</dbReference>
<feature type="compositionally biased region" description="Polar residues" evidence="2">
    <location>
        <begin position="175"/>
        <end position="187"/>
    </location>
</feature>
<proteinExistence type="inferred from homology"/>
<name>A0ABP1BWL9_9BRYO</name>
<organism evidence="4 5">
    <name type="scientific">Sphagnum jensenii</name>
    <dbReference type="NCBI Taxonomy" id="128206"/>
    <lineage>
        <taxon>Eukaryota</taxon>
        <taxon>Viridiplantae</taxon>
        <taxon>Streptophyta</taxon>
        <taxon>Embryophyta</taxon>
        <taxon>Bryophyta</taxon>
        <taxon>Sphagnophytina</taxon>
        <taxon>Sphagnopsida</taxon>
        <taxon>Sphagnales</taxon>
        <taxon>Sphagnaceae</taxon>
        <taxon>Sphagnum</taxon>
    </lineage>
</organism>
<dbReference type="InterPro" id="IPR000300">
    <property type="entry name" value="IPPc"/>
</dbReference>
<feature type="compositionally biased region" description="Polar residues" evidence="2">
    <location>
        <begin position="1438"/>
        <end position="1452"/>
    </location>
</feature>
<feature type="compositionally biased region" description="Low complexity" evidence="2">
    <location>
        <begin position="120"/>
        <end position="137"/>
    </location>
</feature>
<dbReference type="SUPFAM" id="SSF56219">
    <property type="entry name" value="DNase I-like"/>
    <property type="match status" value="1"/>
</dbReference>
<feature type="compositionally biased region" description="Polar residues" evidence="2">
    <location>
        <begin position="1475"/>
        <end position="1484"/>
    </location>
</feature>
<keyword evidence="5" id="KW-1185">Reference proteome</keyword>
<feature type="region of interest" description="Disordered" evidence="2">
    <location>
        <begin position="294"/>
        <end position="316"/>
    </location>
</feature>
<dbReference type="Gene3D" id="2.130.10.10">
    <property type="entry name" value="YVTN repeat-like/Quinoprotein amine dehydrogenase"/>
    <property type="match status" value="1"/>
</dbReference>
<feature type="region of interest" description="Disordered" evidence="2">
    <location>
        <begin position="1371"/>
        <end position="1484"/>
    </location>
</feature>
<accession>A0ABP1BWL9</accession>
<feature type="compositionally biased region" description="Polar residues" evidence="2">
    <location>
        <begin position="1387"/>
        <end position="1411"/>
    </location>
</feature>
<sequence>MCGNDESMLHHHHMMLPSKQSGFSHGGGDSFEPPLIDFGDDDMNQPSSCCSAANGNVVVKGLDQQPVVDPFSWSSSSDHHHHHTPYTLVRETHPRTPPPTPEYFFVSSSAVQSLPQQSASFTSHQNSVVSSSSTSRQSRIDTDEHNPFQCTPGGMDLLTGSLNSVTFPPPPPWSEASSNPFRAASSSPRDDFLLRSSGYLEAGGLSGKSSALGRRLSNQVTGEPTTQMPDVPWIESTLPPTVVKYAAPPQVLVGENHFLTDAFSKVSVSNGSPAIPMSHPGTATNRSAGMDVERQDAPRGGGRLFHSRSLRSESSLIRNNPEAPIVVPSKLSASSITTFLESNGRPKRPLDTEMVSKPPPTPQRSSPAPPPQRLSVPPGSPFKQSSVVVAESKQARQSCDFLASGGGKGSVYRAPSRGFLQAGHPVALELRPHPLKDIHQSTKTILCTETSLWAAFDFGLQVWDIESATGCFSEGVDNLVGDEDAAAYCVLSVHASPTLCLALDIANEIVWSGHKDGKVRAWPAQVKRTRWDPTLPSLVWEGHRTPVTAIVVTSYGELWTGSESGSMKAWPCEVTSHGLRSSGAEGEYAVAAFMAKSSLTLRGPTTGMSPTLTEVRFLVAEHSNGRIWAGGIHHIALWDARTREIIKVFGASVFSEPNLSIQEFSPGHEVLTEERAMKKEKSLGRWLHRSRNAFMGAADAVRRATDRSVQVFEDARRLQALVASPDGTVWGGLGNGLLVQWDAGGNRVNELPTVPVAVKCLLVVGSCLWVGYTNGKIQVLQIGNRTLLGSWGAHHSPLVQMVRGKNYVFTLASNGGIRGWHIASLSPEFDSLLQMELSARAGSFTQQQHFRLFAGTWNVSQEKPSLQSLRMWLAEPSADASMVFVGIQEMEMGAGAIGIAAVKETVCEKGSANGQWWLDNIGAVIGEGKDFERLASRQLAGLLLGVWVRKKFRTHIGDVDAAAVACGFGRTLGNKGAVGLKMTVFRRTVCVVNSHFAAHQEKVASRNADFEYIYNQMSLGNKPGKVMGEAMMPDLSQADILIWFGDLNYRIDVSYDEAMDLIRQKRYDLLLLKDQLRNEMKSGRTFQGMREGFIKFAPTYKFDRGSQVYDTSEKRRVPAYCDRVIFRDSIDGNDAAAAAAEPIKLSRPAKVTVAGYEACMDITDSDHKPVRCVLSVDLAVINQAARRQEFGDILHNHPVMQAHLEKCNIIPRTSVSTKKATLDESSSFVLLHVTNESSKLPATFTVHCEGEPRGGECPCGDHYTTNFNTTTSKGQTFRGGYGFPQWLQVQPAAGVIGPNKSIEISIHYVGPGSSMSASSQVSRGQPNWWRDDKKAKVVVMVVTVSGLLNTKSEQHRLCVCKGTAAAAASSLQQASQEQQQWERENSIFRTRSNPPANTTGTQKSAETSRSSHQTKGHHQRQRSLDRGDHNNIEPLRSDSFQPADSPLWQQPQPKGHRQKRPHHHPHRKSVEQDNIPLTFSNGPS</sequence>
<dbReference type="InterPro" id="IPR036691">
    <property type="entry name" value="Endo/exonu/phosph_ase_sf"/>
</dbReference>
<dbReference type="InterPro" id="IPR036322">
    <property type="entry name" value="WD40_repeat_dom_sf"/>
</dbReference>
<dbReference type="InterPro" id="IPR056454">
    <property type="entry name" value="Beta-prop_IP5PC_F"/>
</dbReference>
<feature type="region of interest" description="Disordered" evidence="2">
    <location>
        <begin position="116"/>
        <end position="188"/>
    </location>
</feature>
<protein>
    <recommendedName>
        <fullName evidence="3">Inositol polyphosphate-related phosphatase domain-containing protein</fullName>
    </recommendedName>
</protein>
<dbReference type="InterPro" id="IPR001680">
    <property type="entry name" value="WD40_rpt"/>
</dbReference>
<feature type="compositionally biased region" description="Basic and acidic residues" evidence="2">
    <location>
        <begin position="1422"/>
        <end position="1431"/>
    </location>
</feature>
<dbReference type="InterPro" id="IPR056455">
    <property type="entry name" value="Ig-like_IP5PC_F"/>
</dbReference>
<evidence type="ECO:0000313" key="5">
    <source>
        <dbReference type="Proteomes" id="UP001497522"/>
    </source>
</evidence>
<dbReference type="SUPFAM" id="SSF50978">
    <property type="entry name" value="WD40 repeat-like"/>
    <property type="match status" value="1"/>
</dbReference>
<dbReference type="Gene3D" id="3.60.10.10">
    <property type="entry name" value="Endonuclease/exonuclease/phosphatase"/>
    <property type="match status" value="1"/>
</dbReference>
<dbReference type="InterPro" id="IPR046985">
    <property type="entry name" value="IP5"/>
</dbReference>
<dbReference type="InterPro" id="IPR015943">
    <property type="entry name" value="WD40/YVTN_repeat-like_dom_sf"/>
</dbReference>